<dbReference type="GO" id="GO:0032217">
    <property type="term" value="F:riboflavin transmembrane transporter activity"/>
    <property type="evidence" value="ECO:0007669"/>
    <property type="project" value="UniProtKB-UniRule"/>
</dbReference>
<proteinExistence type="inferred from homology"/>
<keyword evidence="3 8" id="KW-0813">Transport</keyword>
<organism evidence="10 11">
    <name type="scientific">Candidatus Faecalibacterium gallistercoris</name>
    <dbReference type="NCBI Taxonomy" id="2838579"/>
    <lineage>
        <taxon>Bacteria</taxon>
        <taxon>Bacillati</taxon>
        <taxon>Bacillota</taxon>
        <taxon>Clostridia</taxon>
        <taxon>Eubacteriales</taxon>
        <taxon>Oscillospiraceae</taxon>
        <taxon>Faecalibacterium</taxon>
    </lineage>
</organism>
<dbReference type="Gene3D" id="1.10.1760.20">
    <property type="match status" value="1"/>
</dbReference>
<keyword evidence="6 9" id="KW-1133">Transmembrane helix</keyword>
<reference evidence="10" key="2">
    <citation type="submission" date="2021-04" db="EMBL/GenBank/DDBJ databases">
        <authorList>
            <person name="Gilroy R."/>
        </authorList>
    </citation>
    <scope>NUCLEOTIDE SEQUENCE</scope>
    <source>
        <strain evidence="10">ChiBcec16-3735</strain>
    </source>
</reference>
<evidence type="ECO:0000256" key="1">
    <source>
        <dbReference type="ARBA" id="ARBA00004651"/>
    </source>
</evidence>
<dbReference type="PIRSF" id="PIRSF037778">
    <property type="entry name" value="UCP037778_transp_RibU"/>
    <property type="match status" value="1"/>
</dbReference>
<evidence type="ECO:0000256" key="5">
    <source>
        <dbReference type="ARBA" id="ARBA00022692"/>
    </source>
</evidence>
<evidence type="ECO:0000256" key="4">
    <source>
        <dbReference type="ARBA" id="ARBA00022475"/>
    </source>
</evidence>
<dbReference type="InterPro" id="IPR018212">
    <property type="entry name" value="Na/solute_symporter_CS"/>
</dbReference>
<dbReference type="Proteomes" id="UP000824065">
    <property type="component" value="Unassembled WGS sequence"/>
</dbReference>
<dbReference type="Pfam" id="PF12822">
    <property type="entry name" value="ECF_trnsprt"/>
    <property type="match status" value="1"/>
</dbReference>
<evidence type="ECO:0000313" key="10">
    <source>
        <dbReference type="EMBL" id="HIZ58020.1"/>
    </source>
</evidence>
<dbReference type="InterPro" id="IPR025720">
    <property type="entry name" value="RibU"/>
</dbReference>
<dbReference type="PANTHER" id="PTHR38438:SF1">
    <property type="entry name" value="RIBOFLAVIN TRANSPORTER RIBU"/>
    <property type="match status" value="1"/>
</dbReference>
<comment type="caution">
    <text evidence="10">The sequence shown here is derived from an EMBL/GenBank/DDBJ whole genome shotgun (WGS) entry which is preliminary data.</text>
</comment>
<dbReference type="PROSITE" id="PS00457">
    <property type="entry name" value="NA_SOLUT_SYMP_2"/>
    <property type="match status" value="1"/>
</dbReference>
<dbReference type="GO" id="GO:0005886">
    <property type="term" value="C:plasma membrane"/>
    <property type="evidence" value="ECO:0007669"/>
    <property type="project" value="UniProtKB-SubCell"/>
</dbReference>
<keyword evidence="4 8" id="KW-1003">Cell membrane</keyword>
<evidence type="ECO:0000256" key="2">
    <source>
        <dbReference type="ARBA" id="ARBA00005540"/>
    </source>
</evidence>
<evidence type="ECO:0000256" key="9">
    <source>
        <dbReference type="SAM" id="Phobius"/>
    </source>
</evidence>
<evidence type="ECO:0000256" key="3">
    <source>
        <dbReference type="ARBA" id="ARBA00022448"/>
    </source>
</evidence>
<dbReference type="EMBL" id="DXBJ01000038">
    <property type="protein sequence ID" value="HIZ58020.1"/>
    <property type="molecule type" value="Genomic_DNA"/>
</dbReference>
<evidence type="ECO:0000313" key="11">
    <source>
        <dbReference type="Proteomes" id="UP000824065"/>
    </source>
</evidence>
<dbReference type="PANTHER" id="PTHR38438">
    <property type="entry name" value="RIBOFLAVIN TRANSPORTER RIBU"/>
    <property type="match status" value="1"/>
</dbReference>
<comment type="subcellular location">
    <subcellularLocation>
        <location evidence="1">Cell membrane</location>
        <topology evidence="1">Multi-pass membrane protein</topology>
    </subcellularLocation>
</comment>
<gene>
    <name evidence="10" type="ORF">H9725_05515</name>
</gene>
<reference evidence="10" key="1">
    <citation type="journal article" date="2021" name="PeerJ">
        <title>Extensive microbial diversity within the chicken gut microbiome revealed by metagenomics and culture.</title>
        <authorList>
            <person name="Gilroy R."/>
            <person name="Ravi A."/>
            <person name="Getino M."/>
            <person name="Pursley I."/>
            <person name="Horton D.L."/>
            <person name="Alikhan N.F."/>
            <person name="Baker D."/>
            <person name="Gharbi K."/>
            <person name="Hall N."/>
            <person name="Watson M."/>
            <person name="Adriaenssens E.M."/>
            <person name="Foster-Nyarko E."/>
            <person name="Jarju S."/>
            <person name="Secka A."/>
            <person name="Antonio M."/>
            <person name="Oren A."/>
            <person name="Chaudhuri R.R."/>
            <person name="La Ragione R."/>
            <person name="Hildebrand F."/>
            <person name="Pallen M.J."/>
        </authorList>
    </citation>
    <scope>NUCLEOTIDE SEQUENCE</scope>
    <source>
        <strain evidence="10">ChiBcec16-3735</strain>
    </source>
</reference>
<comment type="function">
    <text evidence="8">Probably a riboflavin-binding protein that interacts with the energy-coupling factor (ECF) ABC-transporter complex.</text>
</comment>
<sequence>MKKDTRKIAAAGMLCALTYVVMAVGRVPVVLFLKYDPSDIIVTLGGLIWGPMMAFAVSAAVAVIEMLTVSDTGVLGCIMNIVQTVSFACTAAAIYQKRRTLGGAVAGLLTGCAAMVVVMMLWNYFLTPLYMGYPREAVAELLLPAFLPFNLLKAGLNASVTFLLYKPVVTALRKSGLVPAAGSRRAQGRPAGLLLAAALAAATCLLFLLSWNSLI</sequence>
<feature type="transmembrane region" description="Helical" evidence="9">
    <location>
        <begin position="74"/>
        <end position="95"/>
    </location>
</feature>
<feature type="transmembrane region" description="Helical" evidence="9">
    <location>
        <begin position="101"/>
        <end position="125"/>
    </location>
</feature>
<evidence type="ECO:0000256" key="8">
    <source>
        <dbReference type="PIRNR" id="PIRNR037778"/>
    </source>
</evidence>
<evidence type="ECO:0000256" key="7">
    <source>
        <dbReference type="ARBA" id="ARBA00023136"/>
    </source>
</evidence>
<evidence type="ECO:0000256" key="6">
    <source>
        <dbReference type="ARBA" id="ARBA00022989"/>
    </source>
</evidence>
<accession>A0A9D2JNI8</accession>
<name>A0A9D2JNI8_9FIRM</name>
<comment type="similarity">
    <text evidence="2 8">Belongs to the prokaryotic riboflavin transporter (P-RFT) (TC 2.A.87) family.</text>
</comment>
<feature type="transmembrane region" description="Helical" evidence="9">
    <location>
        <begin position="47"/>
        <end position="67"/>
    </location>
</feature>
<keyword evidence="7 8" id="KW-0472">Membrane</keyword>
<feature type="transmembrane region" description="Helical" evidence="9">
    <location>
        <begin position="191"/>
        <end position="211"/>
    </location>
</feature>
<keyword evidence="5 9" id="KW-0812">Transmembrane</keyword>
<dbReference type="AlphaFoldDB" id="A0A9D2JNI8"/>
<protein>
    <recommendedName>
        <fullName evidence="8">Riboflavin transporter</fullName>
    </recommendedName>
</protein>
<dbReference type="InterPro" id="IPR024529">
    <property type="entry name" value="ECF_trnsprt_substrate-spec"/>
</dbReference>